<name>A0A8J3GBN2_9BACT</name>
<organism evidence="2 3">
    <name type="scientific">Persicitalea jodogahamensis</name>
    <dbReference type="NCBI Taxonomy" id="402147"/>
    <lineage>
        <taxon>Bacteria</taxon>
        <taxon>Pseudomonadati</taxon>
        <taxon>Bacteroidota</taxon>
        <taxon>Cytophagia</taxon>
        <taxon>Cytophagales</taxon>
        <taxon>Spirosomataceae</taxon>
        <taxon>Persicitalea</taxon>
    </lineage>
</organism>
<comment type="caution">
    <text evidence="2">The sequence shown here is derived from an EMBL/GenBank/DDBJ whole genome shotgun (WGS) entry which is preliminary data.</text>
</comment>
<keyword evidence="3" id="KW-1185">Reference proteome</keyword>
<dbReference type="RefSeq" id="WP_189567145.1">
    <property type="nucleotide sequence ID" value="NZ_BMXF01000005.1"/>
</dbReference>
<evidence type="ECO:0000256" key="1">
    <source>
        <dbReference type="SAM" id="Phobius"/>
    </source>
</evidence>
<dbReference type="AlphaFoldDB" id="A0A8J3GBN2"/>
<keyword evidence="1" id="KW-1133">Transmembrane helix</keyword>
<feature type="transmembrane region" description="Helical" evidence="1">
    <location>
        <begin position="34"/>
        <end position="51"/>
    </location>
</feature>
<accession>A0A8J3GBN2</accession>
<gene>
    <name evidence="2" type="ORF">GCM10007390_42630</name>
</gene>
<keyword evidence="1" id="KW-0472">Membrane</keyword>
<evidence type="ECO:0000313" key="2">
    <source>
        <dbReference type="EMBL" id="GHB83141.1"/>
    </source>
</evidence>
<keyword evidence="1" id="KW-0812">Transmembrane</keyword>
<proteinExistence type="predicted"/>
<evidence type="ECO:0000313" key="3">
    <source>
        <dbReference type="Proteomes" id="UP000598271"/>
    </source>
</evidence>
<dbReference type="Proteomes" id="UP000598271">
    <property type="component" value="Unassembled WGS sequence"/>
</dbReference>
<feature type="transmembrane region" description="Helical" evidence="1">
    <location>
        <begin position="7"/>
        <end position="28"/>
    </location>
</feature>
<dbReference type="EMBL" id="BMXF01000005">
    <property type="protein sequence ID" value="GHB83141.1"/>
    <property type="molecule type" value="Genomic_DNA"/>
</dbReference>
<reference evidence="2 3" key="1">
    <citation type="journal article" date="2014" name="Int. J. Syst. Evol. Microbiol.">
        <title>Complete genome sequence of Corynebacterium casei LMG S-19264T (=DSM 44701T), isolated from a smear-ripened cheese.</title>
        <authorList>
            <consortium name="US DOE Joint Genome Institute (JGI-PGF)"/>
            <person name="Walter F."/>
            <person name="Albersmeier A."/>
            <person name="Kalinowski J."/>
            <person name="Ruckert C."/>
        </authorList>
    </citation>
    <scope>NUCLEOTIDE SEQUENCE [LARGE SCALE GENOMIC DNA]</scope>
    <source>
        <strain evidence="2 3">KCTC 12866</strain>
    </source>
</reference>
<protein>
    <submittedName>
        <fullName evidence="2">Uncharacterized protein</fullName>
    </submittedName>
</protein>
<sequence length="61" mass="7016">MLPETSTLLKSIFLGVLIFSVTLLTRYWTDMGDWKGYVFVFIGCLLIYAWGRYMSGTDPDL</sequence>